<dbReference type="Pfam" id="PF14604">
    <property type="entry name" value="SH3_9"/>
    <property type="match status" value="1"/>
</dbReference>
<protein>
    <recommendedName>
        <fullName evidence="3">SH3 domain-containing protein</fullName>
    </recommendedName>
</protein>
<dbReference type="FunFam" id="2.30.30.40:FF:000016">
    <property type="entry name" value="RIMS-binding protein 2 isoform X2"/>
    <property type="match status" value="1"/>
</dbReference>
<sequence length="78" mass="8913">MYVACYDYNPSLTSPNLDTRDEELKLQKGDVVRVLGPLDHDGFFYAEVKGRCGFVPSNYLQHQSKPKTEAKMNKSDKK</sequence>
<dbReference type="GO" id="GO:0045202">
    <property type="term" value="C:synapse"/>
    <property type="evidence" value="ECO:0007669"/>
    <property type="project" value="GOC"/>
</dbReference>
<evidence type="ECO:0000256" key="1">
    <source>
        <dbReference type="ARBA" id="ARBA00022443"/>
    </source>
</evidence>
<proteinExistence type="predicted"/>
<dbReference type="SMART" id="SM00326">
    <property type="entry name" value="SH3"/>
    <property type="match status" value="1"/>
</dbReference>
<keyword evidence="1 2" id="KW-0728">SH3 domain</keyword>
<dbReference type="InterPro" id="IPR036028">
    <property type="entry name" value="SH3-like_dom_sf"/>
</dbReference>
<reference evidence="4" key="1">
    <citation type="journal article" date="2010" name="Science">
        <title>Plasticity of animal genome architecture unmasked by rapid evolution of a pelagic tunicate.</title>
        <authorList>
            <person name="Denoeud F."/>
            <person name="Henriet S."/>
            <person name="Mungpakdee S."/>
            <person name="Aury J.M."/>
            <person name="Da Silva C."/>
            <person name="Brinkmann H."/>
            <person name="Mikhaleva J."/>
            <person name="Olsen L.C."/>
            <person name="Jubin C."/>
            <person name="Canestro C."/>
            <person name="Bouquet J.M."/>
            <person name="Danks G."/>
            <person name="Poulain J."/>
            <person name="Campsteijn C."/>
            <person name="Adamski M."/>
            <person name="Cross I."/>
            <person name="Yadetie F."/>
            <person name="Muffato M."/>
            <person name="Louis A."/>
            <person name="Butcher S."/>
            <person name="Tsagkogeorga G."/>
            <person name="Konrad A."/>
            <person name="Singh S."/>
            <person name="Jensen M.F."/>
            <person name="Cong E.H."/>
            <person name="Eikeseth-Otteraa H."/>
            <person name="Noel B."/>
            <person name="Anthouard V."/>
            <person name="Porcel B.M."/>
            <person name="Kachouri-Lafond R."/>
            <person name="Nishino A."/>
            <person name="Ugolini M."/>
            <person name="Chourrout P."/>
            <person name="Nishida H."/>
            <person name="Aasland R."/>
            <person name="Huzurbazar S."/>
            <person name="Westhof E."/>
            <person name="Delsuc F."/>
            <person name="Lehrach H."/>
            <person name="Reinhardt R."/>
            <person name="Weissenbach J."/>
            <person name="Roy S.W."/>
            <person name="Artiguenave F."/>
            <person name="Postlethwait J.H."/>
            <person name="Manak J.R."/>
            <person name="Thompson E.M."/>
            <person name="Jaillon O."/>
            <person name="Du Pasquier L."/>
            <person name="Boudinot P."/>
            <person name="Liberles D.A."/>
            <person name="Volff J.N."/>
            <person name="Philippe H."/>
            <person name="Lenhard B."/>
            <person name="Roest Crollius H."/>
            <person name="Wincker P."/>
            <person name="Chourrout D."/>
        </authorList>
    </citation>
    <scope>NUCLEOTIDE SEQUENCE [LARGE SCALE GENOMIC DNA]</scope>
</reference>
<organism evidence="4">
    <name type="scientific">Oikopleura dioica</name>
    <name type="common">Tunicate</name>
    <dbReference type="NCBI Taxonomy" id="34765"/>
    <lineage>
        <taxon>Eukaryota</taxon>
        <taxon>Metazoa</taxon>
        <taxon>Chordata</taxon>
        <taxon>Tunicata</taxon>
        <taxon>Appendicularia</taxon>
        <taxon>Copelata</taxon>
        <taxon>Oikopleuridae</taxon>
        <taxon>Oikopleura</taxon>
    </lineage>
</organism>
<evidence type="ECO:0000313" key="4">
    <source>
        <dbReference type="EMBL" id="CBY43611.1"/>
    </source>
</evidence>
<dbReference type="InterPro" id="IPR040325">
    <property type="entry name" value="RIMBP1/2/3"/>
</dbReference>
<dbReference type="PROSITE" id="PS50002">
    <property type="entry name" value="SH3"/>
    <property type="match status" value="1"/>
</dbReference>
<evidence type="ECO:0000256" key="2">
    <source>
        <dbReference type="PROSITE-ProRule" id="PRU00192"/>
    </source>
</evidence>
<dbReference type="EMBL" id="FN658462">
    <property type="protein sequence ID" value="CBY43611.1"/>
    <property type="molecule type" value="Genomic_DNA"/>
</dbReference>
<dbReference type="GO" id="GO:0007274">
    <property type="term" value="P:neuromuscular synaptic transmission"/>
    <property type="evidence" value="ECO:0007669"/>
    <property type="project" value="TreeGrafter"/>
</dbReference>
<dbReference type="AlphaFoldDB" id="E4Z7D3"/>
<dbReference type="InterPro" id="IPR001452">
    <property type="entry name" value="SH3_domain"/>
</dbReference>
<dbReference type="Gene3D" id="2.30.30.40">
    <property type="entry name" value="SH3 Domains"/>
    <property type="match status" value="1"/>
</dbReference>
<dbReference type="PANTHER" id="PTHR14234">
    <property type="entry name" value="RIM BINDING PROTEIN-RELATED"/>
    <property type="match status" value="1"/>
</dbReference>
<dbReference type="SUPFAM" id="SSF50044">
    <property type="entry name" value="SH3-domain"/>
    <property type="match status" value="1"/>
</dbReference>
<dbReference type="PANTHER" id="PTHR14234:SF19">
    <property type="entry name" value="RIM-BINDING PROTEIN, ISOFORM F"/>
    <property type="match status" value="1"/>
</dbReference>
<dbReference type="Proteomes" id="UP000011014">
    <property type="component" value="Unassembled WGS sequence"/>
</dbReference>
<dbReference type="CDD" id="cd11851">
    <property type="entry name" value="SH3_RIM-BP"/>
    <property type="match status" value="1"/>
</dbReference>
<gene>
    <name evidence="4" type="ORF">GSOID_T00028224001</name>
</gene>
<evidence type="ECO:0000259" key="3">
    <source>
        <dbReference type="PROSITE" id="PS50002"/>
    </source>
</evidence>
<name>E4Z7D3_OIKDI</name>
<feature type="domain" description="SH3" evidence="3">
    <location>
        <begin position="1"/>
        <end position="65"/>
    </location>
</feature>
<accession>E4Z7D3</accession>